<feature type="non-terminal residue" evidence="1">
    <location>
        <position position="73"/>
    </location>
</feature>
<name>A0ABD0JZ98_9CAEN</name>
<organism evidence="1 2">
    <name type="scientific">Batillaria attramentaria</name>
    <dbReference type="NCBI Taxonomy" id="370345"/>
    <lineage>
        <taxon>Eukaryota</taxon>
        <taxon>Metazoa</taxon>
        <taxon>Spiralia</taxon>
        <taxon>Lophotrochozoa</taxon>
        <taxon>Mollusca</taxon>
        <taxon>Gastropoda</taxon>
        <taxon>Caenogastropoda</taxon>
        <taxon>Sorbeoconcha</taxon>
        <taxon>Cerithioidea</taxon>
        <taxon>Batillariidae</taxon>
        <taxon>Batillaria</taxon>
    </lineage>
</organism>
<keyword evidence="2" id="KW-1185">Reference proteome</keyword>
<dbReference type="Proteomes" id="UP001519460">
    <property type="component" value="Unassembled WGS sequence"/>
</dbReference>
<reference evidence="1 2" key="1">
    <citation type="journal article" date="2023" name="Sci. Data">
        <title>Genome assembly of the Korean intertidal mud-creeper Batillaria attramentaria.</title>
        <authorList>
            <person name="Patra A.K."/>
            <person name="Ho P.T."/>
            <person name="Jun S."/>
            <person name="Lee S.J."/>
            <person name="Kim Y."/>
            <person name="Won Y.J."/>
        </authorList>
    </citation>
    <scope>NUCLEOTIDE SEQUENCE [LARGE SCALE GENOMIC DNA]</scope>
    <source>
        <strain evidence="1">Wonlab-2016</strain>
    </source>
</reference>
<comment type="caution">
    <text evidence="1">The sequence shown here is derived from an EMBL/GenBank/DDBJ whole genome shotgun (WGS) entry which is preliminary data.</text>
</comment>
<gene>
    <name evidence="1" type="ORF">BaRGS_00028798</name>
</gene>
<proteinExistence type="predicted"/>
<dbReference type="AlphaFoldDB" id="A0ABD0JZ98"/>
<accession>A0ABD0JZ98</accession>
<sequence length="73" mass="8244">MKQKDKDAMQQLSCMEQKDKDAMQQLSCIGQKDNDTMLKSKPRTAVPQLASRISDVITKCVRRGGFLKMKGKP</sequence>
<dbReference type="EMBL" id="JACVVK020000291">
    <property type="protein sequence ID" value="KAK7479971.1"/>
    <property type="molecule type" value="Genomic_DNA"/>
</dbReference>
<evidence type="ECO:0000313" key="2">
    <source>
        <dbReference type="Proteomes" id="UP001519460"/>
    </source>
</evidence>
<protein>
    <submittedName>
        <fullName evidence="1">Uncharacterized protein</fullName>
    </submittedName>
</protein>
<evidence type="ECO:0000313" key="1">
    <source>
        <dbReference type="EMBL" id="KAK7479971.1"/>
    </source>
</evidence>